<dbReference type="REBASE" id="608835">
    <property type="entry name" value="M.Ahy2111DamP"/>
</dbReference>
<dbReference type="Pfam" id="PF02086">
    <property type="entry name" value="MethyltransfD12"/>
    <property type="match status" value="1"/>
</dbReference>
<evidence type="ECO:0000313" key="12">
    <source>
        <dbReference type="Proteomes" id="UP000859505"/>
    </source>
</evidence>
<dbReference type="PANTHER" id="PTHR30481:SF3">
    <property type="entry name" value="DNA ADENINE METHYLASE"/>
    <property type="match status" value="1"/>
</dbReference>
<feature type="binding site" evidence="8">
    <location>
        <position position="14"/>
    </location>
    <ligand>
        <name>S-adenosyl-L-methionine</name>
        <dbReference type="ChEBI" id="CHEBI:59789"/>
    </ligand>
</feature>
<evidence type="ECO:0000256" key="4">
    <source>
        <dbReference type="ARBA" id="ARBA00022691"/>
    </source>
</evidence>
<dbReference type="GO" id="GO:0009307">
    <property type="term" value="P:DNA restriction-modification system"/>
    <property type="evidence" value="ECO:0007669"/>
    <property type="project" value="InterPro"/>
</dbReference>
<dbReference type="REBASE" id="639374">
    <property type="entry name" value="M.Ahy251DamP"/>
</dbReference>
<evidence type="ECO:0000256" key="3">
    <source>
        <dbReference type="ARBA" id="ARBA00022679"/>
    </source>
</evidence>
<dbReference type="KEGG" id="ahi:VU14_05725"/>
<dbReference type="EC" id="2.1.1.72" evidence="9"/>
<dbReference type="GO" id="GO:0009007">
    <property type="term" value="F:site-specific DNA-methyltransferase (adenine-specific) activity"/>
    <property type="evidence" value="ECO:0007669"/>
    <property type="project" value="UniProtKB-UniRule"/>
</dbReference>
<dbReference type="PROSITE" id="PS00092">
    <property type="entry name" value="N6_MTASE"/>
    <property type="match status" value="1"/>
</dbReference>
<feature type="binding site" evidence="8">
    <location>
        <position position="54"/>
    </location>
    <ligand>
        <name>S-adenosyl-L-methionine</name>
        <dbReference type="ChEBI" id="CHEBI:59789"/>
    </ligand>
</feature>
<dbReference type="SUPFAM" id="SSF53335">
    <property type="entry name" value="S-adenosyl-L-methionine-dependent methyltransferases"/>
    <property type="match status" value="1"/>
</dbReference>
<evidence type="ECO:0000256" key="9">
    <source>
        <dbReference type="RuleBase" id="RU361257"/>
    </source>
</evidence>
<dbReference type="GO" id="GO:0006298">
    <property type="term" value="P:mismatch repair"/>
    <property type="evidence" value="ECO:0007669"/>
    <property type="project" value="TreeGrafter"/>
</dbReference>
<dbReference type="Proteomes" id="UP000859505">
    <property type="component" value="Unassembled WGS sequence"/>
</dbReference>
<dbReference type="RefSeq" id="WP_011706963.1">
    <property type="nucleotide sequence ID" value="NZ_AP019193.1"/>
</dbReference>
<sequence length="290" mass="32836">MKKTRAFLKWAGGKYSLVEEIAERLPAGRVLLEPFVGAGSVFLNTDYDAYVLNDINPDLIGLYNHLKLTPDRFIAESRKLFVTEHNHKAAYYRLRTQFNQTDTSFERALLFLFLNRHGFNGLCRYNKKGGFNVPFGSYKKPYFPEKELWAFAEKAQKATFICESYADAIQRAEEDWVIYCDPPYAPLSTTASFTTYSAGGFTLDDQAVLARLARHTAARKGVPVLISNHDIELTRELYRGARLDEILVKRTISRNGGTRNKVAELLALYPPGIEPEQGYYPSDAELAPLG</sequence>
<organism evidence="10 12">
    <name type="scientific">Aeromonas hydrophila</name>
    <dbReference type="NCBI Taxonomy" id="644"/>
    <lineage>
        <taxon>Bacteria</taxon>
        <taxon>Pseudomonadati</taxon>
        <taxon>Pseudomonadota</taxon>
        <taxon>Gammaproteobacteria</taxon>
        <taxon>Aeromonadales</taxon>
        <taxon>Aeromonadaceae</taxon>
        <taxon>Aeromonas</taxon>
    </lineage>
</organism>
<comment type="similarity">
    <text evidence="1 9">Belongs to the N(4)/N(6)-methyltransferase family.</text>
</comment>
<name>A0A0A5N9U9_AERHY</name>
<dbReference type="GeneID" id="4489342"/>
<dbReference type="Gene3D" id="3.40.50.150">
    <property type="entry name" value="Vaccinia Virus protein VP39"/>
    <property type="match status" value="1"/>
</dbReference>
<dbReference type="InterPro" id="IPR023095">
    <property type="entry name" value="Ade_MeTrfase_dom_2"/>
</dbReference>
<dbReference type="FunFam" id="1.10.1020.10:FF:000001">
    <property type="entry name" value="Site-specific DNA-methyltransferase (adenine-specific)"/>
    <property type="match status" value="1"/>
</dbReference>
<feature type="binding site" evidence="8">
    <location>
        <position position="181"/>
    </location>
    <ligand>
        <name>S-adenosyl-L-methionine</name>
        <dbReference type="ChEBI" id="CHEBI:59789"/>
    </ligand>
</feature>
<dbReference type="REBASE" id="155454">
    <property type="entry name" value="M.AhyNIH1DamP"/>
</dbReference>
<dbReference type="GO" id="GO:0043565">
    <property type="term" value="F:sequence-specific DNA binding"/>
    <property type="evidence" value="ECO:0007669"/>
    <property type="project" value="TreeGrafter"/>
</dbReference>
<dbReference type="InterPro" id="IPR002052">
    <property type="entry name" value="DNA_methylase_N6_adenine_CS"/>
</dbReference>
<dbReference type="REBASE" id="204454">
    <property type="entry name" value="M.AhyBSK10DamP"/>
</dbReference>
<dbReference type="REBASE" id="410781">
    <property type="entry name" value="M.AhyWP8DamP"/>
</dbReference>
<evidence type="ECO:0000256" key="6">
    <source>
        <dbReference type="ARBA" id="ARBA00023125"/>
    </source>
</evidence>
<dbReference type="InterPro" id="IPR012327">
    <property type="entry name" value="MeTrfase_D12"/>
</dbReference>
<dbReference type="REBASE" id="270814">
    <property type="entry name" value="M.Ahy72DamP"/>
</dbReference>
<dbReference type="KEGG" id="aaj:BOQ57_16335"/>
<gene>
    <name evidence="10" type="ORF">JAJ28_001008</name>
    <name evidence="11" type="ORF">PY771_15050</name>
</gene>
<evidence type="ECO:0000256" key="1">
    <source>
        <dbReference type="ARBA" id="ARBA00006594"/>
    </source>
</evidence>
<dbReference type="REBASE" id="410699">
    <property type="entry name" value="M.AhyWP7DamP"/>
</dbReference>
<dbReference type="REBASE" id="300809">
    <property type="entry name" value="M.AhyGSH82DamP"/>
</dbReference>
<dbReference type="InterPro" id="IPR029063">
    <property type="entry name" value="SAM-dependent_MTases_sf"/>
</dbReference>
<keyword evidence="3 9" id="KW-0808">Transferase</keyword>
<evidence type="ECO:0000313" key="11">
    <source>
        <dbReference type="EMBL" id="WEE24976.1"/>
    </source>
</evidence>
<dbReference type="GO" id="GO:0032259">
    <property type="term" value="P:methylation"/>
    <property type="evidence" value="ECO:0007669"/>
    <property type="project" value="UniProtKB-KW"/>
</dbReference>
<dbReference type="GO" id="GO:0006260">
    <property type="term" value="P:DNA replication"/>
    <property type="evidence" value="ECO:0007669"/>
    <property type="project" value="UniProtKB-KW"/>
</dbReference>
<dbReference type="REBASE" id="270819">
    <property type="entry name" value="M.Ahy75DamP"/>
</dbReference>
<evidence type="ECO:0000256" key="7">
    <source>
        <dbReference type="ARBA" id="ARBA00047942"/>
    </source>
</evidence>
<dbReference type="PIRSF" id="PIRSF000398">
    <property type="entry name" value="M_m6A_EcoRV"/>
    <property type="match status" value="1"/>
</dbReference>
<dbReference type="NCBIfam" id="TIGR00571">
    <property type="entry name" value="dam"/>
    <property type="match status" value="1"/>
</dbReference>
<dbReference type="OMA" id="YMNRHGF"/>
<feature type="binding site" evidence="8">
    <location>
        <position position="10"/>
    </location>
    <ligand>
        <name>S-adenosyl-L-methionine</name>
        <dbReference type="ChEBI" id="CHEBI:59789"/>
    </ligand>
</feature>
<accession>A0A0A5N9U9</accession>
<keyword evidence="4 9" id="KW-0949">S-adenosyl-L-methionine</keyword>
<reference evidence="10" key="1">
    <citation type="journal article" date="2018" name="Genome Biol.">
        <title>SKESA: strategic k-mer extension for scrupulous assemblies.</title>
        <authorList>
            <person name="Souvorov A."/>
            <person name="Agarwala R."/>
            <person name="Lipman D.J."/>
        </authorList>
    </citation>
    <scope>NUCLEOTIDE SEQUENCE</scope>
    <source>
        <strain evidence="10">OLC2673_Aeromonas</strain>
    </source>
</reference>
<dbReference type="EMBL" id="CP118942">
    <property type="protein sequence ID" value="WEE24976.1"/>
    <property type="molecule type" value="Genomic_DNA"/>
</dbReference>
<comment type="catalytic activity">
    <reaction evidence="7 9">
        <text>a 2'-deoxyadenosine in DNA + S-adenosyl-L-methionine = an N(6)-methyl-2'-deoxyadenosine in DNA + S-adenosyl-L-homocysteine + H(+)</text>
        <dbReference type="Rhea" id="RHEA:15197"/>
        <dbReference type="Rhea" id="RHEA-COMP:12418"/>
        <dbReference type="Rhea" id="RHEA-COMP:12419"/>
        <dbReference type="ChEBI" id="CHEBI:15378"/>
        <dbReference type="ChEBI" id="CHEBI:57856"/>
        <dbReference type="ChEBI" id="CHEBI:59789"/>
        <dbReference type="ChEBI" id="CHEBI:90615"/>
        <dbReference type="ChEBI" id="CHEBI:90616"/>
        <dbReference type="EC" id="2.1.1.72"/>
    </reaction>
</comment>
<dbReference type="KEGG" id="ahh:RY45_16435"/>
<dbReference type="InterPro" id="IPR012263">
    <property type="entry name" value="M_m6A_EcoRV"/>
</dbReference>
<evidence type="ECO:0000256" key="5">
    <source>
        <dbReference type="ARBA" id="ARBA00022705"/>
    </source>
</evidence>
<dbReference type="REBASE" id="137229">
    <property type="entry name" value="M.AhyD4DamP"/>
</dbReference>
<dbReference type="AlphaFoldDB" id="A0A0A5N9U9"/>
<keyword evidence="2 9" id="KW-0489">Methyltransferase</keyword>
<keyword evidence="5" id="KW-0235">DNA replication</keyword>
<dbReference type="REBASE" id="151108">
    <property type="entry name" value="M.Ahy9708DamP"/>
</dbReference>
<dbReference type="PANTHER" id="PTHR30481">
    <property type="entry name" value="DNA ADENINE METHYLASE"/>
    <property type="match status" value="1"/>
</dbReference>
<dbReference type="REBASE" id="696318">
    <property type="entry name" value="M.AhyK533DamP"/>
</dbReference>
<keyword evidence="6" id="KW-0238">DNA-binding</keyword>
<dbReference type="PRINTS" id="PR00505">
    <property type="entry name" value="D12N6MTFRASE"/>
</dbReference>
<evidence type="ECO:0000313" key="10">
    <source>
        <dbReference type="EMBL" id="HAT6343310.1"/>
    </source>
</evidence>
<dbReference type="Gene3D" id="1.10.1020.10">
    <property type="entry name" value="Adenine-specific Methyltransferase, Domain 2"/>
    <property type="match status" value="1"/>
</dbReference>
<dbReference type="GO" id="GO:1904047">
    <property type="term" value="F:S-adenosyl-L-methionine binding"/>
    <property type="evidence" value="ECO:0007669"/>
    <property type="project" value="TreeGrafter"/>
</dbReference>
<reference evidence="10" key="2">
    <citation type="submission" date="2020-01" db="EMBL/GenBank/DDBJ databases">
        <authorList>
            <consortium name="NCBI Pathogen Detection Project"/>
        </authorList>
    </citation>
    <scope>NUCLEOTIDE SEQUENCE</scope>
    <source>
        <strain evidence="10">OLC2673_Aeromonas</strain>
    </source>
</reference>
<evidence type="ECO:0000256" key="8">
    <source>
        <dbReference type="PIRSR" id="PIRSR000398-1"/>
    </source>
</evidence>
<dbReference type="EMBL" id="DACTUL010000005">
    <property type="protein sequence ID" value="HAT6343310.1"/>
    <property type="molecule type" value="Genomic_DNA"/>
</dbReference>
<proteinExistence type="inferred from homology"/>
<protein>
    <recommendedName>
        <fullName evidence="9">Site-specific DNA-methyltransferase (adenine-specific)</fullName>
        <ecNumber evidence="9">2.1.1.72</ecNumber>
    </recommendedName>
</protein>
<dbReference type="Proteomes" id="UP001214666">
    <property type="component" value="Chromosome"/>
</dbReference>
<reference evidence="11" key="3">
    <citation type="submission" date="2023-02" db="EMBL/GenBank/DDBJ databases">
        <title>The sequence of Aeromonas hydrophila K533.</title>
        <authorList>
            <person name="Luo X."/>
        </authorList>
    </citation>
    <scope>NUCLEOTIDE SEQUENCE</scope>
    <source>
        <strain evidence="11">K533</strain>
    </source>
</reference>
<evidence type="ECO:0000256" key="2">
    <source>
        <dbReference type="ARBA" id="ARBA00022603"/>
    </source>
</evidence>